<sequence>MKKEYVKKRVTGFWLKVFEKLAPELNEACSDVGSHVPCPSKEHKNSVDGFRLFDDAEETGGGICNTCGSFSDGFALLMWLRSWKFKKVLSEVSKCLDTLDVPERSIEWDHKEKSEKRKTVNSHAQERINITLAKADFCCDRVRKYLKSRGLSGNTKDLLYHESVKYYEKSDKSEKYLGAMIAQVVNSEDQVISLHYTYLSYDHPGKADVESPKKFAKSPMKGILNGAAIILGEISETMGVAEGIETALAVQETMGGSMLIMPANLQKNMYIPEATETIEIWADNDRSGAGEKAADELAGRLLDEGKKVFFMMPPKKGEDWLDVLNDPEQGPDAFLQTKETKLEYQTEDESTDRLPLLRKKDDALPFPIHSLGKFLGETVKALSELTQAPEALCAQGLLAAATLSVQGHANVDIDGRIKPISNFFFTIGESGERKSAVDDICLKPHREHESFLRSQLKQKMNDYKVRKKMYDAAFKQILEDDSLSDEMVKEAAHELGLPPEKPLQAGMLVDDPTIEGLGKFLIEEQPSIGIFSDEGGKFIGGYSMSVDNQLKTIAGLSQLWDGKPLKSIRVSTGNTFVVGKRVSIHLMMQGVIAEKVLSDQLMKSQGFLSRILICQPESKIGTRKYKVADKKAHATIKEYHNHVQALLRKRLPFKKDLENELDPRPISLSEDAKRVFIDFYNRIEHSQQENEEFFNIRGFASKAPEHATRIAAVLTLFEDIDAQVIDEKYMKNGIALMDYFLSEAKRQIDADDSNDDLMDAKNLLTWMQARGEQHPIITIYQSGPMKIRNAKRARDVMAILEEHGWVKNIGETEIEGISYKEVWALI</sequence>
<evidence type="ECO:0000313" key="3">
    <source>
        <dbReference type="EMBL" id="RAM00178.1"/>
    </source>
</evidence>
<dbReference type="InterPro" id="IPR013237">
    <property type="entry name" value="Phage_T7_Gp4_N"/>
</dbReference>
<organism evidence="3 4">
    <name type="scientific">Desulfobacter hydrogenophilus</name>
    <dbReference type="NCBI Taxonomy" id="2291"/>
    <lineage>
        <taxon>Bacteria</taxon>
        <taxon>Pseudomonadati</taxon>
        <taxon>Thermodesulfobacteriota</taxon>
        <taxon>Desulfobacteria</taxon>
        <taxon>Desulfobacterales</taxon>
        <taxon>Desulfobacteraceae</taxon>
        <taxon>Desulfobacter</taxon>
    </lineage>
</organism>
<dbReference type="CDD" id="cd01029">
    <property type="entry name" value="TOPRIM_primases"/>
    <property type="match status" value="1"/>
</dbReference>
<accession>A0A328F6P8</accession>
<protein>
    <submittedName>
        <fullName evidence="2">DUF3987 domain-containing protein</fullName>
    </submittedName>
</protein>
<dbReference type="Pfam" id="PF13148">
    <property type="entry name" value="DUF3987"/>
    <property type="match status" value="1"/>
</dbReference>
<dbReference type="RefSeq" id="WP_111960148.1">
    <property type="nucleotide sequence ID" value="NZ_CP036313.1"/>
</dbReference>
<dbReference type="InterPro" id="IPR055570">
    <property type="entry name" value="DUF7146"/>
</dbReference>
<proteinExistence type="predicted"/>
<evidence type="ECO:0000259" key="1">
    <source>
        <dbReference type="SMART" id="SM00778"/>
    </source>
</evidence>
<keyword evidence="5" id="KW-1185">Reference proteome</keyword>
<dbReference type="AlphaFoldDB" id="A0A328F6P8"/>
<dbReference type="GO" id="GO:0008270">
    <property type="term" value="F:zinc ion binding"/>
    <property type="evidence" value="ECO:0007669"/>
    <property type="project" value="InterPro"/>
</dbReference>
<dbReference type="SMART" id="SM00778">
    <property type="entry name" value="Prim_Zn_Ribbon"/>
    <property type="match status" value="1"/>
</dbReference>
<feature type="domain" description="DNA primase/helicase Gp4 N-terminal Bacteriophage T7-like" evidence="1">
    <location>
        <begin position="33"/>
        <end position="74"/>
    </location>
</feature>
<dbReference type="EMBL" id="CP036313">
    <property type="protein sequence ID" value="QBH14569.1"/>
    <property type="molecule type" value="Genomic_DNA"/>
</dbReference>
<dbReference type="Pfam" id="PF08273">
    <property type="entry name" value="Zn_Ribbon_Prim"/>
    <property type="match status" value="1"/>
</dbReference>
<dbReference type="Pfam" id="PF13362">
    <property type="entry name" value="Toprim_3"/>
    <property type="match status" value="1"/>
</dbReference>
<name>A0A328F6P8_9BACT</name>
<dbReference type="Pfam" id="PF23639">
    <property type="entry name" value="DUF7146"/>
    <property type="match status" value="1"/>
</dbReference>
<evidence type="ECO:0000313" key="2">
    <source>
        <dbReference type="EMBL" id="QBH14569.1"/>
    </source>
</evidence>
<evidence type="ECO:0000313" key="4">
    <source>
        <dbReference type="Proteomes" id="UP000248798"/>
    </source>
</evidence>
<dbReference type="InterPro" id="IPR025048">
    <property type="entry name" value="DUF3987"/>
</dbReference>
<reference evidence="3 4" key="1">
    <citation type="submission" date="2018-06" db="EMBL/GenBank/DDBJ databases">
        <title>Complete Genome Sequence of Desulfobacter hydrogenophilus (DSM3380).</title>
        <authorList>
            <person name="Marietou A."/>
            <person name="Schreiber L."/>
            <person name="Marshall I."/>
            <person name="Jorgensen B."/>
        </authorList>
    </citation>
    <scope>NUCLEOTIDE SEQUENCE [LARGE SCALE GENOMIC DNA]</scope>
    <source>
        <strain evidence="3 4">DSM 3380</strain>
    </source>
</reference>
<dbReference type="EMBL" id="QLNI01000060">
    <property type="protein sequence ID" value="RAM00178.1"/>
    <property type="molecule type" value="Genomic_DNA"/>
</dbReference>
<gene>
    <name evidence="3" type="ORF">DO021_20505</name>
    <name evidence="2" type="ORF">EYB58_17540</name>
</gene>
<evidence type="ECO:0000313" key="5">
    <source>
        <dbReference type="Proteomes" id="UP000293902"/>
    </source>
</evidence>
<reference evidence="2 5" key="2">
    <citation type="submission" date="2019-02" db="EMBL/GenBank/DDBJ databases">
        <title>Complete genome sequence of Desulfobacter hydrogenophilus AcRS1.</title>
        <authorList>
            <person name="Marietou A."/>
            <person name="Lund M.B."/>
            <person name="Marshall I.P.G."/>
            <person name="Schreiber L."/>
            <person name="Jorgensen B."/>
        </authorList>
    </citation>
    <scope>NUCLEOTIDE SEQUENCE [LARGE SCALE GENOMIC DNA]</scope>
    <source>
        <strain evidence="2 5">AcRS1</strain>
    </source>
</reference>
<dbReference type="Proteomes" id="UP000293902">
    <property type="component" value="Chromosome"/>
</dbReference>
<dbReference type="OrthoDB" id="5437690at2"/>
<dbReference type="GO" id="GO:0004386">
    <property type="term" value="F:helicase activity"/>
    <property type="evidence" value="ECO:0007669"/>
    <property type="project" value="InterPro"/>
</dbReference>
<dbReference type="InterPro" id="IPR034154">
    <property type="entry name" value="TOPRIM_DnaG/twinkle"/>
</dbReference>
<dbReference type="Proteomes" id="UP000248798">
    <property type="component" value="Unassembled WGS sequence"/>
</dbReference>
<dbReference type="InterPro" id="IPR006171">
    <property type="entry name" value="TOPRIM_dom"/>
</dbReference>